<dbReference type="Gene3D" id="3.30.310.70">
    <property type="entry name" value="TT1751-like domain"/>
    <property type="match status" value="1"/>
</dbReference>
<dbReference type="InterPro" id="IPR035923">
    <property type="entry name" value="TT1751-like_sf"/>
</dbReference>
<evidence type="ECO:0008006" key="3">
    <source>
        <dbReference type="Google" id="ProtNLM"/>
    </source>
</evidence>
<protein>
    <recommendedName>
        <fullName evidence="3">DUF302 domain-containing protein</fullName>
    </recommendedName>
</protein>
<gene>
    <name evidence="1" type="ORF">ABT404_46230</name>
</gene>
<dbReference type="RefSeq" id="WP_350790715.1">
    <property type="nucleotide sequence ID" value="NZ_JBEPEK010000658.1"/>
</dbReference>
<dbReference type="EMBL" id="JBEPEK010000658">
    <property type="protein sequence ID" value="MER7186780.1"/>
    <property type="molecule type" value="Genomic_DNA"/>
</dbReference>
<dbReference type="Proteomes" id="UP001474181">
    <property type="component" value="Unassembled WGS sequence"/>
</dbReference>
<proteinExistence type="predicted"/>
<organism evidence="1 2">
    <name type="scientific">Streptomyces hyaluromycini</name>
    <dbReference type="NCBI Taxonomy" id="1377993"/>
    <lineage>
        <taxon>Bacteria</taxon>
        <taxon>Bacillati</taxon>
        <taxon>Actinomycetota</taxon>
        <taxon>Actinomycetes</taxon>
        <taxon>Kitasatosporales</taxon>
        <taxon>Streptomycetaceae</taxon>
        <taxon>Streptomyces</taxon>
    </lineage>
</organism>
<name>A0ABV1XD08_9ACTN</name>
<dbReference type="SUPFAM" id="SSF103247">
    <property type="entry name" value="TT1751-like"/>
    <property type="match status" value="1"/>
</dbReference>
<evidence type="ECO:0000313" key="1">
    <source>
        <dbReference type="EMBL" id="MER7186780.1"/>
    </source>
</evidence>
<sequence length="149" mass="16333">MAIEYVLRTALERHIISTRRHFTDVIRDIRAEIEARETTGGQVDRLTLARCGEVGPDRAPALAPGVSRLVRLVLDRPSTTAELARTLPDVGLYCPVSILVQQITDGGTRLSYDSVAGAIAVHRDEAATAVAQSFDTEILELLRRVADRD</sequence>
<accession>A0ABV1XD08</accession>
<evidence type="ECO:0000313" key="2">
    <source>
        <dbReference type="Proteomes" id="UP001474181"/>
    </source>
</evidence>
<reference evidence="1 2" key="1">
    <citation type="submission" date="2024-06" db="EMBL/GenBank/DDBJ databases">
        <title>The Natural Products Discovery Center: Release of the First 8490 Sequenced Strains for Exploring Actinobacteria Biosynthetic Diversity.</title>
        <authorList>
            <person name="Kalkreuter E."/>
            <person name="Kautsar S.A."/>
            <person name="Yang D."/>
            <person name="Bader C.D."/>
            <person name="Teijaro C.N."/>
            <person name="Fluegel L."/>
            <person name="Davis C.M."/>
            <person name="Simpson J.R."/>
            <person name="Lauterbach L."/>
            <person name="Steele A.D."/>
            <person name="Gui C."/>
            <person name="Meng S."/>
            <person name="Li G."/>
            <person name="Viehrig K."/>
            <person name="Ye F."/>
            <person name="Su P."/>
            <person name="Kiefer A.F."/>
            <person name="Nichols A."/>
            <person name="Cepeda A.J."/>
            <person name="Yan W."/>
            <person name="Fan B."/>
            <person name="Jiang Y."/>
            <person name="Adhikari A."/>
            <person name="Zheng C.-J."/>
            <person name="Schuster L."/>
            <person name="Cowan T.M."/>
            <person name="Smanski M.J."/>
            <person name="Chevrette M.G."/>
            <person name="De Carvalho L.P.S."/>
            <person name="Shen B."/>
        </authorList>
    </citation>
    <scope>NUCLEOTIDE SEQUENCE [LARGE SCALE GENOMIC DNA]</scope>
    <source>
        <strain evidence="1 2">NPDC000234</strain>
    </source>
</reference>
<comment type="caution">
    <text evidence="1">The sequence shown here is derived from an EMBL/GenBank/DDBJ whole genome shotgun (WGS) entry which is preliminary data.</text>
</comment>
<keyword evidence="2" id="KW-1185">Reference proteome</keyword>